<dbReference type="EC" id="2.7.7.2" evidence="3"/>
<dbReference type="GO" id="GO:0009398">
    <property type="term" value="P:FMN biosynthetic process"/>
    <property type="evidence" value="ECO:0007669"/>
    <property type="project" value="TreeGrafter"/>
</dbReference>
<dbReference type="UniPathway" id="UPA00277">
    <property type="reaction ID" value="UER00407"/>
</dbReference>
<evidence type="ECO:0000256" key="3">
    <source>
        <dbReference type="ARBA" id="ARBA00012393"/>
    </source>
</evidence>
<evidence type="ECO:0000313" key="13">
    <source>
        <dbReference type="EMBL" id="TDD41272.1"/>
    </source>
</evidence>
<comment type="catalytic activity">
    <reaction evidence="11">
        <text>FMN + ATP + H(+) = FAD + diphosphate</text>
        <dbReference type="Rhea" id="RHEA:17237"/>
        <dbReference type="ChEBI" id="CHEBI:15378"/>
        <dbReference type="ChEBI" id="CHEBI:30616"/>
        <dbReference type="ChEBI" id="CHEBI:33019"/>
        <dbReference type="ChEBI" id="CHEBI:57692"/>
        <dbReference type="ChEBI" id="CHEBI:58210"/>
        <dbReference type="EC" id="2.7.7.2"/>
    </reaction>
</comment>
<evidence type="ECO:0000256" key="9">
    <source>
        <dbReference type="ARBA" id="ARBA00022827"/>
    </source>
</evidence>
<evidence type="ECO:0000256" key="5">
    <source>
        <dbReference type="ARBA" id="ARBA00022643"/>
    </source>
</evidence>
<accession>A0A4R4YDM2</accession>
<evidence type="ECO:0000256" key="10">
    <source>
        <dbReference type="ARBA" id="ARBA00022840"/>
    </source>
</evidence>
<evidence type="ECO:0000256" key="11">
    <source>
        <dbReference type="ARBA" id="ARBA00049494"/>
    </source>
</evidence>
<keyword evidence="6" id="KW-0808">Transferase</keyword>
<dbReference type="GO" id="GO:0008531">
    <property type="term" value="F:riboflavin kinase activity"/>
    <property type="evidence" value="ECO:0007669"/>
    <property type="project" value="TreeGrafter"/>
</dbReference>
<dbReference type="GO" id="GO:0003919">
    <property type="term" value="F:FMN adenylyltransferase activity"/>
    <property type="evidence" value="ECO:0007669"/>
    <property type="project" value="UniProtKB-EC"/>
</dbReference>
<evidence type="ECO:0000256" key="4">
    <source>
        <dbReference type="ARBA" id="ARBA00022630"/>
    </source>
</evidence>
<name>A0A4R4YDM2_9PSEU</name>
<dbReference type="GO" id="GO:0009231">
    <property type="term" value="P:riboflavin biosynthetic process"/>
    <property type="evidence" value="ECO:0007669"/>
    <property type="project" value="InterPro"/>
</dbReference>
<dbReference type="Proteomes" id="UP000294947">
    <property type="component" value="Unassembled WGS sequence"/>
</dbReference>
<keyword evidence="5" id="KW-0288">FMN</keyword>
<evidence type="ECO:0000256" key="6">
    <source>
        <dbReference type="ARBA" id="ARBA00022679"/>
    </source>
</evidence>
<dbReference type="RefSeq" id="WP_132492329.1">
    <property type="nucleotide sequence ID" value="NZ_SMKW01000060.1"/>
</dbReference>
<dbReference type="InterPro" id="IPR014729">
    <property type="entry name" value="Rossmann-like_a/b/a_fold"/>
</dbReference>
<evidence type="ECO:0000256" key="7">
    <source>
        <dbReference type="ARBA" id="ARBA00022695"/>
    </source>
</evidence>
<keyword evidence="4" id="KW-0285">Flavoprotein</keyword>
<proteinExistence type="inferred from homology"/>
<dbReference type="EMBL" id="SMKW01000060">
    <property type="protein sequence ID" value="TDD41272.1"/>
    <property type="molecule type" value="Genomic_DNA"/>
</dbReference>
<keyword evidence="9" id="KW-0274">FAD</keyword>
<comment type="similarity">
    <text evidence="2">Belongs to the RibF family.</text>
</comment>
<keyword evidence="10" id="KW-0067">ATP-binding</keyword>
<dbReference type="FunFam" id="3.40.50.620:FF:000021">
    <property type="entry name" value="Riboflavin biosynthesis protein"/>
    <property type="match status" value="1"/>
</dbReference>
<comment type="caution">
    <text evidence="13">The sequence shown here is derived from an EMBL/GenBank/DDBJ whole genome shotgun (WGS) entry which is preliminary data.</text>
</comment>
<dbReference type="InterPro" id="IPR015864">
    <property type="entry name" value="FAD_synthase"/>
</dbReference>
<comment type="pathway">
    <text evidence="1">Cofactor biosynthesis; FAD biosynthesis; FAD from FMN: step 1/1.</text>
</comment>
<dbReference type="SUPFAM" id="SSF52374">
    <property type="entry name" value="Nucleotidylyl transferase"/>
    <property type="match status" value="1"/>
</dbReference>
<evidence type="ECO:0000256" key="1">
    <source>
        <dbReference type="ARBA" id="ARBA00004726"/>
    </source>
</evidence>
<dbReference type="PANTHER" id="PTHR22749">
    <property type="entry name" value="RIBOFLAVIN KINASE/FMN ADENYLYLTRANSFERASE"/>
    <property type="match status" value="1"/>
</dbReference>
<dbReference type="PANTHER" id="PTHR22749:SF6">
    <property type="entry name" value="RIBOFLAVIN KINASE"/>
    <property type="match status" value="1"/>
</dbReference>
<evidence type="ECO:0000313" key="14">
    <source>
        <dbReference type="Proteomes" id="UP000294947"/>
    </source>
</evidence>
<dbReference type="AlphaFoldDB" id="A0A4R4YDM2"/>
<sequence length="222" mass="23473">MTAQSSPSLPEFASALRSSGTTWTGLRDVPSDWQGGAVTMGVFDGFHRGHAALVRRVRERAAQHELPSVLLTFDPHPLTVTCPERAPRQLASLEERVRLAHGLGIDAVLVLPFTAALAGMAADDFADRVLGHALRARAVVVGENFRFGRGGGGDTALLGRAGRRLGFTLDAVPLVAHDGRACSSTLIRSCLAAGDLKGAEELLGRPWRTATSAPAIDDIAEH</sequence>
<dbReference type="CDD" id="cd02064">
    <property type="entry name" value="FAD_synthetase_N"/>
    <property type="match status" value="1"/>
</dbReference>
<evidence type="ECO:0000259" key="12">
    <source>
        <dbReference type="Pfam" id="PF06574"/>
    </source>
</evidence>
<protein>
    <recommendedName>
        <fullName evidence="3">FAD synthase</fullName>
        <ecNumber evidence="3">2.7.7.2</ecNumber>
    </recommendedName>
</protein>
<gene>
    <name evidence="13" type="ORF">E1288_33195</name>
</gene>
<evidence type="ECO:0000256" key="8">
    <source>
        <dbReference type="ARBA" id="ARBA00022741"/>
    </source>
</evidence>
<keyword evidence="8" id="KW-0547">Nucleotide-binding</keyword>
<dbReference type="InterPro" id="IPR023468">
    <property type="entry name" value="Riboflavin_kinase"/>
</dbReference>
<evidence type="ECO:0000256" key="2">
    <source>
        <dbReference type="ARBA" id="ARBA00010214"/>
    </source>
</evidence>
<organism evidence="13 14">
    <name type="scientific">Saccharopolyspora elongata</name>
    <dbReference type="NCBI Taxonomy" id="2530387"/>
    <lineage>
        <taxon>Bacteria</taxon>
        <taxon>Bacillati</taxon>
        <taxon>Actinomycetota</taxon>
        <taxon>Actinomycetes</taxon>
        <taxon>Pseudonocardiales</taxon>
        <taxon>Pseudonocardiaceae</taxon>
        <taxon>Saccharopolyspora</taxon>
    </lineage>
</organism>
<reference evidence="13 14" key="1">
    <citation type="submission" date="2019-03" db="EMBL/GenBank/DDBJ databases">
        <title>Draft genome sequences of novel Actinobacteria.</title>
        <authorList>
            <person name="Sahin N."/>
            <person name="Ay H."/>
            <person name="Saygin H."/>
        </authorList>
    </citation>
    <scope>NUCLEOTIDE SEQUENCE [LARGE SCALE GENOMIC DNA]</scope>
    <source>
        <strain evidence="13 14">7K502</strain>
    </source>
</reference>
<dbReference type="GO" id="GO:0006747">
    <property type="term" value="P:FAD biosynthetic process"/>
    <property type="evidence" value="ECO:0007669"/>
    <property type="project" value="UniProtKB-UniPathway"/>
</dbReference>
<keyword evidence="14" id="KW-1185">Reference proteome</keyword>
<keyword evidence="7" id="KW-0548">Nucleotidyltransferase</keyword>
<dbReference type="Pfam" id="PF06574">
    <property type="entry name" value="FAD_syn"/>
    <property type="match status" value="1"/>
</dbReference>
<dbReference type="GO" id="GO:0005524">
    <property type="term" value="F:ATP binding"/>
    <property type="evidence" value="ECO:0007669"/>
    <property type="project" value="UniProtKB-KW"/>
</dbReference>
<dbReference type="OrthoDB" id="9803667at2"/>
<feature type="domain" description="FAD synthetase" evidence="12">
    <location>
        <begin position="31"/>
        <end position="185"/>
    </location>
</feature>
<dbReference type="Gene3D" id="3.40.50.620">
    <property type="entry name" value="HUPs"/>
    <property type="match status" value="1"/>
</dbReference>